<evidence type="ECO:0000256" key="2">
    <source>
        <dbReference type="ARBA" id="ARBA00022679"/>
    </source>
</evidence>
<dbReference type="PANTHER" id="PTHR18895">
    <property type="entry name" value="HEMK METHYLTRANSFERASE"/>
    <property type="match status" value="1"/>
</dbReference>
<dbReference type="InterPro" id="IPR029063">
    <property type="entry name" value="SAM-dependent_MTases_sf"/>
</dbReference>
<dbReference type="CDD" id="cd02440">
    <property type="entry name" value="AdoMet_MTases"/>
    <property type="match status" value="1"/>
</dbReference>
<dbReference type="FunFam" id="3.40.50.150:FF:000053">
    <property type="entry name" value="Release factor glutamine methyltransferase"/>
    <property type="match status" value="1"/>
</dbReference>
<comment type="function">
    <text evidence="5">Methylates the class 1 translation termination release factors RF1/PrfA and RF2/PrfB on the glutamine residue of the universally conserved GGQ motif.</text>
</comment>
<feature type="binding site" evidence="5">
    <location>
        <position position="144"/>
    </location>
    <ligand>
        <name>S-adenosyl-L-methionine</name>
        <dbReference type="ChEBI" id="CHEBI:59789"/>
    </ligand>
</feature>
<dbReference type="GO" id="GO:0032259">
    <property type="term" value="P:methylation"/>
    <property type="evidence" value="ECO:0007669"/>
    <property type="project" value="UniProtKB-KW"/>
</dbReference>
<feature type="binding site" evidence="5">
    <location>
        <position position="171"/>
    </location>
    <ligand>
        <name>S-adenosyl-L-methionine</name>
        <dbReference type="ChEBI" id="CHEBI:59789"/>
    </ligand>
</feature>
<sequence length="282" mass="30933">MTDTPDTCEKLLIDAADTIGGESPRLDAELLLSRATGWSRTSFRAWPERQPSPEVIAEFRALVQRRVRGEPVAHLLGEQEFWSLPLKVNASTLIPRPDTECLVEAALALDLPEDARVLDLGTGTGAIAIALASERPAWTIDACDSQESAVELAHANAKALGFPIAVMRSDWFSGLPRRNYNLIVSNPPYVAERDEHLCQGDVRFEPASALVAGPDGLDDIRQLVASAPAWLEHGGWLLIEHGYDQGDAVRQLYGAAGFQAVETRQDYGQRDRFTMGCWKSDL</sequence>
<evidence type="ECO:0000256" key="4">
    <source>
        <dbReference type="ARBA" id="ARBA00048391"/>
    </source>
</evidence>
<feature type="binding site" evidence="5">
    <location>
        <position position="186"/>
    </location>
    <ligand>
        <name>S-adenosyl-L-methionine</name>
        <dbReference type="ChEBI" id="CHEBI:59789"/>
    </ligand>
</feature>
<dbReference type="NCBIfam" id="TIGR00536">
    <property type="entry name" value="hemK_fam"/>
    <property type="match status" value="1"/>
</dbReference>
<comment type="catalytic activity">
    <reaction evidence="4 5">
        <text>L-glutaminyl-[peptide chain release factor] + S-adenosyl-L-methionine = N(5)-methyl-L-glutaminyl-[peptide chain release factor] + S-adenosyl-L-homocysteine + H(+)</text>
        <dbReference type="Rhea" id="RHEA:42896"/>
        <dbReference type="Rhea" id="RHEA-COMP:10271"/>
        <dbReference type="Rhea" id="RHEA-COMP:10272"/>
        <dbReference type="ChEBI" id="CHEBI:15378"/>
        <dbReference type="ChEBI" id="CHEBI:30011"/>
        <dbReference type="ChEBI" id="CHEBI:57856"/>
        <dbReference type="ChEBI" id="CHEBI:59789"/>
        <dbReference type="ChEBI" id="CHEBI:61891"/>
        <dbReference type="EC" id="2.1.1.297"/>
    </reaction>
</comment>
<dbReference type="InterPro" id="IPR002052">
    <property type="entry name" value="DNA_methylase_N6_adenine_CS"/>
</dbReference>
<organism evidence="8 9">
    <name type="scientific">Marinobacter confluentis</name>
    <dbReference type="NCBI Taxonomy" id="1697557"/>
    <lineage>
        <taxon>Bacteria</taxon>
        <taxon>Pseudomonadati</taxon>
        <taxon>Pseudomonadota</taxon>
        <taxon>Gammaproteobacteria</taxon>
        <taxon>Pseudomonadales</taxon>
        <taxon>Marinobacteraceae</taxon>
        <taxon>Marinobacter</taxon>
    </lineage>
</organism>
<comment type="similarity">
    <text evidence="5">Belongs to the protein N5-glutamine methyltransferase family. PrmC subfamily.</text>
</comment>
<evidence type="ECO:0000259" key="6">
    <source>
        <dbReference type="Pfam" id="PF05175"/>
    </source>
</evidence>
<keyword evidence="2 5" id="KW-0808">Transferase</keyword>
<evidence type="ECO:0000313" key="9">
    <source>
        <dbReference type="Proteomes" id="UP000298325"/>
    </source>
</evidence>
<dbReference type="EC" id="2.1.1.297" evidence="5"/>
<gene>
    <name evidence="5 8" type="primary">prmC</name>
    <name evidence="8" type="ORF">E5Q11_00070</name>
</gene>
<evidence type="ECO:0000256" key="3">
    <source>
        <dbReference type="ARBA" id="ARBA00022691"/>
    </source>
</evidence>
<dbReference type="AlphaFoldDB" id="A0A4Z1BLU7"/>
<evidence type="ECO:0000256" key="1">
    <source>
        <dbReference type="ARBA" id="ARBA00022603"/>
    </source>
</evidence>
<dbReference type="OrthoDB" id="9800643at2"/>
<evidence type="ECO:0000259" key="7">
    <source>
        <dbReference type="Pfam" id="PF17827"/>
    </source>
</evidence>
<feature type="domain" description="Methyltransferase small" evidence="6">
    <location>
        <begin position="109"/>
        <end position="196"/>
    </location>
</feature>
<evidence type="ECO:0000313" key="8">
    <source>
        <dbReference type="EMBL" id="TGN40987.1"/>
    </source>
</evidence>
<proteinExistence type="inferred from homology"/>
<dbReference type="GO" id="GO:0102559">
    <property type="term" value="F:peptide chain release factor N(5)-glutamine methyltransferase activity"/>
    <property type="evidence" value="ECO:0007669"/>
    <property type="project" value="UniProtKB-EC"/>
</dbReference>
<dbReference type="InterPro" id="IPR004556">
    <property type="entry name" value="HemK-like"/>
</dbReference>
<dbReference type="Proteomes" id="UP000298325">
    <property type="component" value="Unassembled WGS sequence"/>
</dbReference>
<dbReference type="InterPro" id="IPR019874">
    <property type="entry name" value="RF_methyltr_PrmC"/>
</dbReference>
<dbReference type="Gene3D" id="1.10.8.10">
    <property type="entry name" value="DNA helicase RuvA subunit, C-terminal domain"/>
    <property type="match status" value="1"/>
</dbReference>
<dbReference type="RefSeq" id="WP_135801375.1">
    <property type="nucleotide sequence ID" value="NZ_SRPF01000001.1"/>
</dbReference>
<dbReference type="InterPro" id="IPR007848">
    <property type="entry name" value="Small_mtfrase_dom"/>
</dbReference>
<dbReference type="PROSITE" id="PS00092">
    <property type="entry name" value="N6_MTASE"/>
    <property type="match status" value="1"/>
</dbReference>
<accession>A0A4Z1BLU7</accession>
<feature type="domain" description="Release factor glutamine methyltransferase N-terminal" evidence="7">
    <location>
        <begin position="20"/>
        <end position="77"/>
    </location>
</feature>
<dbReference type="Pfam" id="PF05175">
    <property type="entry name" value="MTS"/>
    <property type="match status" value="1"/>
</dbReference>
<keyword evidence="3 5" id="KW-0949">S-adenosyl-L-methionine</keyword>
<dbReference type="HAMAP" id="MF_02126">
    <property type="entry name" value="RF_methyltr_PrmC"/>
    <property type="match status" value="1"/>
</dbReference>
<dbReference type="NCBIfam" id="TIGR03534">
    <property type="entry name" value="RF_mod_PrmC"/>
    <property type="match status" value="1"/>
</dbReference>
<dbReference type="Gene3D" id="3.40.50.150">
    <property type="entry name" value="Vaccinia Virus protein VP39"/>
    <property type="match status" value="1"/>
</dbReference>
<feature type="binding site" evidence="5">
    <location>
        <begin position="186"/>
        <end position="189"/>
    </location>
    <ligand>
        <name>substrate</name>
    </ligand>
</feature>
<dbReference type="PANTHER" id="PTHR18895:SF74">
    <property type="entry name" value="MTRF1L RELEASE FACTOR GLUTAMINE METHYLTRANSFERASE"/>
    <property type="match status" value="1"/>
</dbReference>
<dbReference type="InterPro" id="IPR040758">
    <property type="entry name" value="PrmC_N"/>
</dbReference>
<feature type="binding site" evidence="5">
    <location>
        <begin position="121"/>
        <end position="125"/>
    </location>
    <ligand>
        <name>S-adenosyl-L-methionine</name>
        <dbReference type="ChEBI" id="CHEBI:59789"/>
    </ligand>
</feature>
<evidence type="ECO:0000256" key="5">
    <source>
        <dbReference type="HAMAP-Rule" id="MF_02126"/>
    </source>
</evidence>
<dbReference type="InterPro" id="IPR050320">
    <property type="entry name" value="N5-glutamine_MTase"/>
</dbReference>
<dbReference type="Pfam" id="PF17827">
    <property type="entry name" value="PrmC_N"/>
    <property type="match status" value="1"/>
</dbReference>
<keyword evidence="1 5" id="KW-0489">Methyltransferase</keyword>
<keyword evidence="9" id="KW-1185">Reference proteome</keyword>
<dbReference type="SUPFAM" id="SSF53335">
    <property type="entry name" value="S-adenosyl-L-methionine-dependent methyltransferases"/>
    <property type="match status" value="1"/>
</dbReference>
<comment type="caution">
    <text evidence="8">The sequence shown here is derived from an EMBL/GenBank/DDBJ whole genome shotgun (WGS) entry which is preliminary data.</text>
</comment>
<name>A0A4Z1BLU7_9GAMM</name>
<dbReference type="GO" id="GO:0003676">
    <property type="term" value="F:nucleic acid binding"/>
    <property type="evidence" value="ECO:0007669"/>
    <property type="project" value="InterPro"/>
</dbReference>
<reference evidence="8 9" key="1">
    <citation type="submission" date="2019-04" db="EMBL/GenBank/DDBJ databases">
        <authorList>
            <person name="Park S."/>
            <person name="Yoon J.-H."/>
        </authorList>
    </citation>
    <scope>NUCLEOTIDE SEQUENCE [LARGE SCALE GENOMIC DNA]</scope>
    <source>
        <strain evidence="8 9">HJM-18</strain>
    </source>
</reference>
<dbReference type="EMBL" id="SRPF01000001">
    <property type="protein sequence ID" value="TGN40987.1"/>
    <property type="molecule type" value="Genomic_DNA"/>
</dbReference>
<protein>
    <recommendedName>
        <fullName evidence="5">Release factor glutamine methyltransferase</fullName>
        <shortName evidence="5">RF MTase</shortName>
        <ecNumber evidence="5">2.1.1.297</ecNumber>
    </recommendedName>
    <alternativeName>
        <fullName evidence="5">N5-glutamine methyltransferase PrmC</fullName>
    </alternativeName>
    <alternativeName>
        <fullName evidence="5">Protein-(glutamine-N5) MTase PrmC</fullName>
    </alternativeName>
    <alternativeName>
        <fullName evidence="5">Protein-glutamine N-methyltransferase PrmC</fullName>
    </alternativeName>
</protein>